<name>A0A1S5SBH1_9CAUD</name>
<evidence type="ECO:0008006" key="3">
    <source>
        <dbReference type="Google" id="ProtNLM"/>
    </source>
</evidence>
<dbReference type="EMBL" id="KY065474">
    <property type="protein sequence ID" value="APD22902.1"/>
    <property type="molecule type" value="Genomic_DNA"/>
</dbReference>
<reference evidence="1 2" key="1">
    <citation type="journal article" date="2017" name="Sci. Rep.">
        <title>Pneumococcal prophages are diverse, but not without structure or history.</title>
        <authorList>
            <person name="Brueggemann A.B."/>
            <person name="Harrold C.L."/>
            <person name="Rezaei Javan R."/>
            <person name="van Tonder A.J."/>
            <person name="McDonnell A.J."/>
            <person name="Edwards B.A."/>
        </authorList>
    </citation>
    <scope>NUCLEOTIDE SEQUENCE [LARGE SCALE GENOMIC DNA]</scope>
</reference>
<accession>A0A1S5SBH1</accession>
<evidence type="ECO:0000313" key="1">
    <source>
        <dbReference type="EMBL" id="APD22902.1"/>
    </source>
</evidence>
<proteinExistence type="predicted"/>
<gene>
    <name evidence="1" type="ORF">IPP34_00012</name>
</gene>
<evidence type="ECO:0000313" key="2">
    <source>
        <dbReference type="Proteomes" id="UP000225568"/>
    </source>
</evidence>
<keyword evidence="2" id="KW-1185">Reference proteome</keyword>
<organism evidence="1 2">
    <name type="scientific">Streptococcus phage IPP34</name>
    <dbReference type="NCBI Taxonomy" id="1916173"/>
    <lineage>
        <taxon>Viruses</taxon>
        <taxon>Duplodnaviria</taxon>
        <taxon>Heunggongvirae</taxon>
        <taxon>Uroviricota</taxon>
        <taxon>Caudoviricetes</taxon>
        <taxon>Ferrettivirinae</taxon>
        <taxon>Hinxtonvirus</taxon>
        <taxon>Hinxtonvirus IPP34</taxon>
    </lineage>
</organism>
<sequence>MEQPHVNVDISGMEKLAEVTQEETEKILTYDEIVLLKPITHLHKSIFRQTEYLSEQLTERLHHLEDYNSPIDEETIRLAEVTIEFYNLLIKSPSISTVVKEIVSEGHKS</sequence>
<protein>
    <recommendedName>
        <fullName evidence="3">Phage protein</fullName>
    </recommendedName>
</protein>
<dbReference type="Proteomes" id="UP000225568">
    <property type="component" value="Segment"/>
</dbReference>